<evidence type="ECO:0000256" key="1">
    <source>
        <dbReference type="ARBA" id="ARBA00022741"/>
    </source>
</evidence>
<dbReference type="Pfam" id="PF14492">
    <property type="entry name" value="EFG_III"/>
    <property type="match status" value="1"/>
</dbReference>
<keyword evidence="4" id="KW-0342">GTP-binding</keyword>
<keyword evidence="6" id="KW-0251">Elongation factor</keyword>
<dbReference type="Gene3D" id="2.40.30.10">
    <property type="entry name" value="Translation factors"/>
    <property type="match status" value="1"/>
</dbReference>
<dbReference type="PROSITE" id="PS51722">
    <property type="entry name" value="G_TR_2"/>
    <property type="match status" value="1"/>
</dbReference>
<dbReference type="Gene3D" id="3.30.70.870">
    <property type="entry name" value="Elongation Factor G (Translational Gtpase), domain 3"/>
    <property type="match status" value="1"/>
</dbReference>
<proteinExistence type="predicted"/>
<dbReference type="Gene3D" id="3.30.70.240">
    <property type="match status" value="1"/>
</dbReference>
<dbReference type="GO" id="GO:0003924">
    <property type="term" value="F:GTPase activity"/>
    <property type="evidence" value="ECO:0007669"/>
    <property type="project" value="InterPro"/>
</dbReference>
<dbReference type="InterPro" id="IPR041095">
    <property type="entry name" value="EFG_II"/>
</dbReference>
<dbReference type="VEuPathDB" id="FungiDB:F503_01670"/>
<dbReference type="PRINTS" id="PR00315">
    <property type="entry name" value="ELONGATNFCT"/>
</dbReference>
<keyword evidence="7" id="KW-1185">Reference proteome</keyword>
<evidence type="ECO:0000313" key="6">
    <source>
        <dbReference type="EMBL" id="EPE02232.1"/>
    </source>
</evidence>
<name>S3BPF2_OPHP1</name>
<gene>
    <name evidence="6" type="ORF">F503_01670</name>
</gene>
<dbReference type="InterPro" id="IPR053905">
    <property type="entry name" value="EF-G-like_DII"/>
</dbReference>
<dbReference type="SUPFAM" id="SSF54980">
    <property type="entry name" value="EF-G C-terminal domain-like"/>
    <property type="match status" value="2"/>
</dbReference>
<organism evidence="6 7">
    <name type="scientific">Ophiostoma piceae (strain UAMH 11346)</name>
    <name type="common">Sap stain fungus</name>
    <dbReference type="NCBI Taxonomy" id="1262450"/>
    <lineage>
        <taxon>Eukaryota</taxon>
        <taxon>Fungi</taxon>
        <taxon>Dikarya</taxon>
        <taxon>Ascomycota</taxon>
        <taxon>Pezizomycotina</taxon>
        <taxon>Sordariomycetes</taxon>
        <taxon>Sordariomycetidae</taxon>
        <taxon>Ophiostomatales</taxon>
        <taxon>Ophiostomataceae</taxon>
        <taxon>Ophiostoma</taxon>
    </lineage>
</organism>
<dbReference type="PROSITE" id="PS00301">
    <property type="entry name" value="G_TR_1"/>
    <property type="match status" value="1"/>
</dbReference>
<dbReference type="Pfam" id="PF22042">
    <property type="entry name" value="EF-G_D2"/>
    <property type="match status" value="1"/>
</dbReference>
<dbReference type="PANTHER" id="PTHR43261">
    <property type="entry name" value="TRANSLATION ELONGATION FACTOR G-RELATED"/>
    <property type="match status" value="1"/>
</dbReference>
<feature type="domain" description="Tr-type G" evidence="5">
    <location>
        <begin position="77"/>
        <end position="387"/>
    </location>
</feature>
<evidence type="ECO:0000313" key="7">
    <source>
        <dbReference type="Proteomes" id="UP000016923"/>
    </source>
</evidence>
<dbReference type="EMBL" id="KE148183">
    <property type="protein sequence ID" value="EPE02232.1"/>
    <property type="molecule type" value="Genomic_DNA"/>
</dbReference>
<dbReference type="FunFam" id="3.40.50.300:FF:000514">
    <property type="entry name" value="Ribosome-releasing factor 2, mitochondrial"/>
    <property type="match status" value="1"/>
</dbReference>
<dbReference type="InterPro" id="IPR035649">
    <property type="entry name" value="EFG_V"/>
</dbReference>
<protein>
    <submittedName>
        <fullName evidence="6">Elongation factor g</fullName>
    </submittedName>
</protein>
<dbReference type="Proteomes" id="UP000016923">
    <property type="component" value="Unassembled WGS sequence"/>
</dbReference>
<keyword evidence="2" id="KW-0648">Protein biosynthesis</keyword>
<dbReference type="InterPro" id="IPR035647">
    <property type="entry name" value="EFG_III/V"/>
</dbReference>
<dbReference type="InterPro" id="IPR027417">
    <property type="entry name" value="P-loop_NTPase"/>
</dbReference>
<dbReference type="OrthoDB" id="198619at2759"/>
<dbReference type="STRING" id="1262450.S3BPF2"/>
<evidence type="ECO:0000256" key="4">
    <source>
        <dbReference type="ARBA" id="ARBA00023134"/>
    </source>
</evidence>
<keyword evidence="1" id="KW-0547">Nucleotide-binding</keyword>
<dbReference type="HOGENOM" id="CLU_002794_4_1_1"/>
<dbReference type="GO" id="GO:0005525">
    <property type="term" value="F:GTP binding"/>
    <property type="evidence" value="ECO:0007669"/>
    <property type="project" value="UniProtKB-KW"/>
</dbReference>
<dbReference type="SUPFAM" id="SSF52540">
    <property type="entry name" value="P-loop containing nucleoside triphosphate hydrolases"/>
    <property type="match status" value="1"/>
</dbReference>
<dbReference type="PANTHER" id="PTHR43261:SF1">
    <property type="entry name" value="RIBOSOME-RELEASING FACTOR 2, MITOCHONDRIAL"/>
    <property type="match status" value="1"/>
</dbReference>
<evidence type="ECO:0000259" key="5">
    <source>
        <dbReference type="PROSITE" id="PS51722"/>
    </source>
</evidence>
<dbReference type="InterPro" id="IPR031157">
    <property type="entry name" value="G_TR_CS"/>
</dbReference>
<sequence length="933" mass="99972">MASRLCYGHIGAVAAASLRRMPGMTSRSTARLAMHTSRATRLKPAHNVSVELPVSFFISRRAYSAAAGPSYYDANIENVRNVGIIAHVDAGKTTTTERMLYYSGVSRHLGNVDHGDTITDFLPMERARGITIQSAAISFNWPPQGATPKGTGKTAQDATPPKTINLIDTPGHQDFRFEVDRCLPVLDGAVCIIDSVKGVEAHTERVWASAQQHNIPRIAYINKLDRDGASFNRSVTDIASRLNAWPLVCQIPLWDKDKGGEVFLGIADVIARRGIKWPASGSGGGSLVTAETLQSIYPTLWAEMETARTKLVEKLCEYDDELVEAFCEQGTTDLPAAQIKAAIRRVVLDPEIGRKGRVVPVFAGSSLRNIGVEPLLDAIVDYLPSPQESPDVEVRVGKETMMLRDVYGAGQGKKGKAVSARSTPGVLASVFKVVNDPNLFPGTQGMLTFVRVYQGSLHKNAQVWNANLARFEKPFQISQVSAAKIGEIPYLAPGQIGAITGLKAARTGDTLHILPTQAPPGTPLASLKTMTIRPPEVGPAVAFVNVEAYGGPTETKKLADALDKLTREDPSLRVSRGDEPGIEDTFVLSGLGQLHLDVAMDRLRTTYQLASATFSSVQVDYKECLTVELAGTPQRYVYDRVVANKAGMAACTVGLEKIDDAEALQGNDAAAGTQHDTEKEDHVYTFERDGNVICIKFTGGTTGESADGSEATGPGELPFDADMVSRQLFNGAIGALARGPRRGSPLQGLRINITLDATTDYAGAGSTTDGHIVHAALHGVRSALREAHARNQVAVLEPVMMVHIACPDDSAGAIQRDITGARGGFVLEIRDSSGSASIASDASGAADAASSGLSGTGIDLGEVYAPPDPYMSIQSLRETKRGMTRLLEIVAKVPLKEMLSYDMRLRSMTGGRHSFTMELASFDRVVGAREREL</sequence>
<dbReference type="SUPFAM" id="SSF50447">
    <property type="entry name" value="Translation proteins"/>
    <property type="match status" value="1"/>
</dbReference>
<evidence type="ECO:0000256" key="2">
    <source>
        <dbReference type="ARBA" id="ARBA00022917"/>
    </source>
</evidence>
<dbReference type="Gene3D" id="3.40.50.300">
    <property type="entry name" value="P-loop containing nucleotide triphosphate hydrolases"/>
    <property type="match status" value="1"/>
</dbReference>
<dbReference type="GO" id="GO:0005759">
    <property type="term" value="C:mitochondrial matrix"/>
    <property type="evidence" value="ECO:0007669"/>
    <property type="project" value="UniProtKB-ARBA"/>
</dbReference>
<dbReference type="Pfam" id="PF00009">
    <property type="entry name" value="GTP_EFTU"/>
    <property type="match status" value="1"/>
</dbReference>
<dbReference type="OMA" id="GPQFTFP"/>
<dbReference type="GO" id="GO:0032790">
    <property type="term" value="P:ribosome disassembly"/>
    <property type="evidence" value="ECO:0007669"/>
    <property type="project" value="TreeGrafter"/>
</dbReference>
<dbReference type="GO" id="GO:0032543">
    <property type="term" value="P:mitochondrial translation"/>
    <property type="evidence" value="ECO:0007669"/>
    <property type="project" value="TreeGrafter"/>
</dbReference>
<dbReference type="NCBIfam" id="TIGR00231">
    <property type="entry name" value="small_GTP"/>
    <property type="match status" value="1"/>
</dbReference>
<dbReference type="InterPro" id="IPR009000">
    <property type="entry name" value="Transl_B-barrel_sf"/>
</dbReference>
<dbReference type="eggNOG" id="KOG0465">
    <property type="taxonomic scope" value="Eukaryota"/>
</dbReference>
<accession>S3BPF2</accession>
<dbReference type="CDD" id="cd03713">
    <property type="entry name" value="EFG_mtEFG_C"/>
    <property type="match status" value="1"/>
</dbReference>
<dbReference type="InterPro" id="IPR000795">
    <property type="entry name" value="T_Tr_GTP-bd_dom"/>
</dbReference>
<dbReference type="InterPro" id="IPR005225">
    <property type="entry name" value="Small_GTP-bd"/>
</dbReference>
<dbReference type="AlphaFoldDB" id="S3BPF2"/>
<dbReference type="GO" id="GO:0003746">
    <property type="term" value="F:translation elongation factor activity"/>
    <property type="evidence" value="ECO:0007669"/>
    <property type="project" value="UniProtKB-KW"/>
</dbReference>
<keyword evidence="3" id="KW-0496">Mitochondrion</keyword>
<evidence type="ECO:0000256" key="3">
    <source>
        <dbReference type="ARBA" id="ARBA00023128"/>
    </source>
</evidence>
<reference evidence="6 7" key="1">
    <citation type="journal article" date="2013" name="BMC Genomics">
        <title>The genome and transcriptome of the pine saprophyte Ophiostoma piceae, and a comparison with the bark beetle-associated pine pathogen Grosmannia clavigera.</title>
        <authorList>
            <person name="Haridas S."/>
            <person name="Wang Y."/>
            <person name="Lim L."/>
            <person name="Massoumi Alamouti S."/>
            <person name="Jackman S."/>
            <person name="Docking R."/>
            <person name="Robertson G."/>
            <person name="Birol I."/>
            <person name="Bohlmann J."/>
            <person name="Breuil C."/>
        </authorList>
    </citation>
    <scope>NUCLEOTIDE SEQUENCE [LARGE SCALE GENOMIC DNA]</scope>
    <source>
        <strain evidence="6 7">UAMH 11346</strain>
    </source>
</reference>